<organism evidence="2 3">
    <name type="scientific">Heterobasidion irregulare (strain TC 32-1)</name>
    <dbReference type="NCBI Taxonomy" id="747525"/>
    <lineage>
        <taxon>Eukaryota</taxon>
        <taxon>Fungi</taxon>
        <taxon>Dikarya</taxon>
        <taxon>Basidiomycota</taxon>
        <taxon>Agaricomycotina</taxon>
        <taxon>Agaricomycetes</taxon>
        <taxon>Russulales</taxon>
        <taxon>Bondarzewiaceae</taxon>
        <taxon>Heterobasidion</taxon>
        <taxon>Heterobasidion annosum species complex</taxon>
    </lineage>
</organism>
<dbReference type="Gene3D" id="1.20.1290.10">
    <property type="entry name" value="AhpD-like"/>
    <property type="match status" value="1"/>
</dbReference>
<gene>
    <name evidence="2" type="ORF">HETIRDRAFT_387972</name>
</gene>
<evidence type="ECO:0000313" key="2">
    <source>
        <dbReference type="EMBL" id="ETW77920.1"/>
    </source>
</evidence>
<dbReference type="GeneID" id="20672339"/>
<dbReference type="AlphaFoldDB" id="W4JXV5"/>
<dbReference type="OrthoDB" id="9998495at2759"/>
<dbReference type="PANTHER" id="PTHR34846">
    <property type="entry name" value="4-CARBOXYMUCONOLACTONE DECARBOXYLASE FAMILY PROTEIN (AFU_ORTHOLOGUE AFUA_6G11590)"/>
    <property type="match status" value="1"/>
</dbReference>
<proteinExistence type="predicted"/>
<dbReference type="HOGENOM" id="CLU_082760_2_0_1"/>
<feature type="domain" description="Carboxymuconolactone decarboxylase-like" evidence="1">
    <location>
        <begin position="50"/>
        <end position="117"/>
    </location>
</feature>
<protein>
    <recommendedName>
        <fullName evidence="1">Carboxymuconolactone decarboxylase-like domain-containing protein</fullName>
    </recommendedName>
</protein>
<dbReference type="RefSeq" id="XP_009549935.1">
    <property type="nucleotide sequence ID" value="XM_009551640.1"/>
</dbReference>
<dbReference type="eggNOG" id="ENOG502QR0K">
    <property type="taxonomic scope" value="Eukaryota"/>
</dbReference>
<dbReference type="GO" id="GO:0051920">
    <property type="term" value="F:peroxiredoxin activity"/>
    <property type="evidence" value="ECO:0007669"/>
    <property type="project" value="InterPro"/>
</dbReference>
<dbReference type="KEGG" id="hir:HETIRDRAFT_387972"/>
<dbReference type="Proteomes" id="UP000030671">
    <property type="component" value="Unassembled WGS sequence"/>
</dbReference>
<evidence type="ECO:0000259" key="1">
    <source>
        <dbReference type="Pfam" id="PF02627"/>
    </source>
</evidence>
<dbReference type="InterPro" id="IPR029032">
    <property type="entry name" value="AhpD-like"/>
</dbReference>
<reference evidence="2 3" key="1">
    <citation type="journal article" date="2012" name="New Phytol.">
        <title>Insight into trade-off between wood decay and parasitism from the genome of a fungal forest pathogen.</title>
        <authorList>
            <person name="Olson A."/>
            <person name="Aerts A."/>
            <person name="Asiegbu F."/>
            <person name="Belbahri L."/>
            <person name="Bouzid O."/>
            <person name="Broberg A."/>
            <person name="Canback B."/>
            <person name="Coutinho P.M."/>
            <person name="Cullen D."/>
            <person name="Dalman K."/>
            <person name="Deflorio G."/>
            <person name="van Diepen L.T."/>
            <person name="Dunand C."/>
            <person name="Duplessis S."/>
            <person name="Durling M."/>
            <person name="Gonthier P."/>
            <person name="Grimwood J."/>
            <person name="Fossdal C.G."/>
            <person name="Hansson D."/>
            <person name="Henrissat B."/>
            <person name="Hietala A."/>
            <person name="Himmelstrand K."/>
            <person name="Hoffmeister D."/>
            <person name="Hogberg N."/>
            <person name="James T.Y."/>
            <person name="Karlsson M."/>
            <person name="Kohler A."/>
            <person name="Kues U."/>
            <person name="Lee Y.H."/>
            <person name="Lin Y.C."/>
            <person name="Lind M."/>
            <person name="Lindquist E."/>
            <person name="Lombard V."/>
            <person name="Lucas S."/>
            <person name="Lunden K."/>
            <person name="Morin E."/>
            <person name="Murat C."/>
            <person name="Park J."/>
            <person name="Raffaello T."/>
            <person name="Rouze P."/>
            <person name="Salamov A."/>
            <person name="Schmutz J."/>
            <person name="Solheim H."/>
            <person name="Stahlberg J."/>
            <person name="Velez H."/>
            <person name="de Vries R.P."/>
            <person name="Wiebenga A."/>
            <person name="Woodward S."/>
            <person name="Yakovlev I."/>
            <person name="Garbelotto M."/>
            <person name="Martin F."/>
            <person name="Grigoriev I.V."/>
            <person name="Stenlid J."/>
        </authorList>
    </citation>
    <scope>NUCLEOTIDE SEQUENCE [LARGE SCALE GENOMIC DNA]</scope>
    <source>
        <strain evidence="2 3">TC 32-1</strain>
    </source>
</reference>
<accession>W4JXV5</accession>
<dbReference type="Pfam" id="PF02627">
    <property type="entry name" value="CMD"/>
    <property type="match status" value="1"/>
</dbReference>
<dbReference type="PANTHER" id="PTHR34846:SF11">
    <property type="entry name" value="4-CARBOXYMUCONOLACTONE DECARBOXYLASE FAMILY PROTEIN (AFU_ORTHOLOGUE AFUA_6G11590)"/>
    <property type="match status" value="1"/>
</dbReference>
<dbReference type="SUPFAM" id="SSF69118">
    <property type="entry name" value="AhpD-like"/>
    <property type="match status" value="1"/>
</dbReference>
<dbReference type="InParanoid" id="W4JXV5"/>
<dbReference type="EMBL" id="KI925462">
    <property type="protein sequence ID" value="ETW77920.1"/>
    <property type="molecule type" value="Genomic_DNA"/>
</dbReference>
<name>W4JXV5_HETIT</name>
<dbReference type="InterPro" id="IPR003779">
    <property type="entry name" value="CMD-like"/>
</dbReference>
<sequence>MPEFTPSKPARVPYVFPPPGTNQVADKIRERRRNGELIDLDAVLLNSEPVASGWNGLGEALRLNTTLAPQLVELLILRVSALNGSAYVWRQHEDIGRKVGLPASTIRVVRTEDAFAFASTGSVGITIPPVYAAALDYADHMTRSILVPQPVFARFRGLLENDRQIVEATTVVGGYNLTTRVMRALDVAGMAEEEVPIPTAED</sequence>
<evidence type="ECO:0000313" key="3">
    <source>
        <dbReference type="Proteomes" id="UP000030671"/>
    </source>
</evidence>
<keyword evidence="3" id="KW-1185">Reference proteome</keyword>